<keyword evidence="3" id="KW-1185">Reference proteome</keyword>
<gene>
    <name evidence="2" type="ORF">SAMN05661091_2115</name>
</gene>
<sequence>MIIEVSNDAARWYKRELELNAGTFIRFYPRYSSGGGLHPGFSLGISVEEPNDPGITEQAEDLTFYMEEHDMWYLQGFDLHVEYEESLDDISYVYREEGAVN</sequence>
<dbReference type="STRING" id="1313296.SAMN05661091_2115"/>
<dbReference type="AlphaFoldDB" id="A0A1X7H9E7"/>
<dbReference type="InterPro" id="IPR035903">
    <property type="entry name" value="HesB-like_dom_sf"/>
</dbReference>
<comment type="similarity">
    <text evidence="1">Belongs to the HesB/IscA family.</text>
</comment>
<dbReference type="Proteomes" id="UP000192940">
    <property type="component" value="Chromosome I"/>
</dbReference>
<evidence type="ECO:0000313" key="2">
    <source>
        <dbReference type="EMBL" id="SMF82137.1"/>
    </source>
</evidence>
<protein>
    <submittedName>
        <fullName evidence="2">Uncharacterized protein YneR</fullName>
    </submittedName>
</protein>
<dbReference type="EMBL" id="LT840184">
    <property type="protein sequence ID" value="SMF82137.1"/>
    <property type="molecule type" value="Genomic_DNA"/>
</dbReference>
<proteinExistence type="inferred from homology"/>
<dbReference type="SUPFAM" id="SSF89360">
    <property type="entry name" value="HesB-like domain"/>
    <property type="match status" value="1"/>
</dbReference>
<evidence type="ECO:0000256" key="1">
    <source>
        <dbReference type="ARBA" id="ARBA00006718"/>
    </source>
</evidence>
<reference evidence="2 3" key="1">
    <citation type="submission" date="2017-04" db="EMBL/GenBank/DDBJ databases">
        <authorList>
            <person name="Afonso C.L."/>
            <person name="Miller P.J."/>
            <person name="Scott M.A."/>
            <person name="Spackman E."/>
            <person name="Goraichik I."/>
            <person name="Dimitrov K.M."/>
            <person name="Suarez D.L."/>
            <person name="Swayne D.E."/>
        </authorList>
    </citation>
    <scope>NUCLEOTIDE SEQUENCE [LARGE SCALE GENOMIC DNA]</scope>
    <source>
        <strain evidence="2 3">N3/975</strain>
    </source>
</reference>
<dbReference type="PIRSF" id="PIRSF034852">
    <property type="entry name" value="UCP034852"/>
    <property type="match status" value="1"/>
</dbReference>
<accession>A0A1X7H9E7</accession>
<organism evidence="2 3">
    <name type="scientific">Paenibacillus uliginis N3/975</name>
    <dbReference type="NCBI Taxonomy" id="1313296"/>
    <lineage>
        <taxon>Bacteria</taxon>
        <taxon>Bacillati</taxon>
        <taxon>Bacillota</taxon>
        <taxon>Bacilli</taxon>
        <taxon>Bacillales</taxon>
        <taxon>Paenibacillaceae</taxon>
        <taxon>Paenibacillus</taxon>
    </lineage>
</organism>
<name>A0A1X7H9E7_9BACL</name>
<evidence type="ECO:0000313" key="3">
    <source>
        <dbReference type="Proteomes" id="UP000192940"/>
    </source>
</evidence>
<dbReference type="InterPro" id="IPR008326">
    <property type="entry name" value="PdhI-like"/>
</dbReference>
<dbReference type="RefSeq" id="WP_208918989.1">
    <property type="nucleotide sequence ID" value="NZ_LT840184.1"/>
</dbReference>